<gene>
    <name evidence="5" type="ORF">CEY02_08515</name>
</gene>
<sequence length="193" mass="22107">MPAATDKQEQIMKASLDLFIERGFDGTTMPMISKRANVGAGTIYRYFDSKEALVNILYQRSLTAFIDKMNTNSPDPKASIRAYFKHVFYCLVLFTKENPSGLYFLEIDKRSHYLDKTSKEKMQHLLNELFLIFEDGKKDGIHPNLSGRTILAIVFGAFVQLHKQILAEEIEPTIEFLEEIEQCLWRAISVASS</sequence>
<evidence type="ECO:0000256" key="2">
    <source>
        <dbReference type="ARBA" id="ARBA00023125"/>
    </source>
</evidence>
<keyword evidence="1" id="KW-0678">Repressor</keyword>
<comment type="caution">
    <text evidence="5">The sequence shown here is derived from an EMBL/GenBank/DDBJ whole genome shotgun (WGS) entry which is preliminary data.</text>
</comment>
<reference evidence="5 6" key="1">
    <citation type="submission" date="2017-06" db="EMBL/GenBank/DDBJ databases">
        <title>Draft Genome Sequence of Bacillus sp Strain 36R Isolated from saline sediment at Atanasia, Sonora, Mexico.</title>
        <authorList>
            <person name="Sanchez Diaz R."/>
            <person name="Quiroz Macias M.E."/>
            <person name="Ibarra Gamez J.C."/>
            <person name="Enciso Ibarra J."/>
            <person name="Gomez Gil B."/>
            <person name="Galaviz Silva L."/>
        </authorList>
    </citation>
    <scope>NUCLEOTIDE SEQUENCE [LARGE SCALE GENOMIC DNA]</scope>
    <source>
        <strain evidence="5 6">36R_ATNSAL</strain>
    </source>
</reference>
<dbReference type="PROSITE" id="PS01081">
    <property type="entry name" value="HTH_TETR_1"/>
    <property type="match status" value="1"/>
</dbReference>
<dbReference type="PANTHER" id="PTHR43479">
    <property type="entry name" value="ACREF/ENVCD OPERON REPRESSOR-RELATED"/>
    <property type="match status" value="1"/>
</dbReference>
<dbReference type="InterPro" id="IPR001647">
    <property type="entry name" value="HTH_TetR"/>
</dbReference>
<dbReference type="Pfam" id="PF00440">
    <property type="entry name" value="TetR_N"/>
    <property type="match status" value="1"/>
</dbReference>
<dbReference type="InterPro" id="IPR023772">
    <property type="entry name" value="DNA-bd_HTH_TetR-type_CS"/>
</dbReference>
<proteinExistence type="predicted"/>
<organism evidence="5 6">
    <name type="scientific">Bacillus pumilus</name>
    <name type="common">Bacillus mesentericus</name>
    <dbReference type="NCBI Taxonomy" id="1408"/>
    <lineage>
        <taxon>Bacteria</taxon>
        <taxon>Bacillati</taxon>
        <taxon>Bacillota</taxon>
        <taxon>Bacilli</taxon>
        <taxon>Bacillales</taxon>
        <taxon>Bacillaceae</taxon>
        <taxon>Bacillus</taxon>
    </lineage>
</organism>
<dbReference type="OrthoDB" id="6430772at2"/>
<dbReference type="PRINTS" id="PR00455">
    <property type="entry name" value="HTHTETR"/>
</dbReference>
<keyword evidence="2 3" id="KW-0238">DNA-binding</keyword>
<evidence type="ECO:0000313" key="5">
    <source>
        <dbReference type="EMBL" id="PCK21302.1"/>
    </source>
</evidence>
<evidence type="ECO:0000256" key="3">
    <source>
        <dbReference type="PROSITE-ProRule" id="PRU00335"/>
    </source>
</evidence>
<dbReference type="InterPro" id="IPR050624">
    <property type="entry name" value="HTH-type_Tx_Regulator"/>
</dbReference>
<dbReference type="InterPro" id="IPR032551">
    <property type="entry name" value="BscR_C"/>
</dbReference>
<dbReference type="PANTHER" id="PTHR43479:SF11">
    <property type="entry name" value="ACREF_ENVCD OPERON REPRESSOR-RELATED"/>
    <property type="match status" value="1"/>
</dbReference>
<evidence type="ECO:0000259" key="4">
    <source>
        <dbReference type="PROSITE" id="PS50977"/>
    </source>
</evidence>
<dbReference type="Pfam" id="PF16295">
    <property type="entry name" value="TetR_C_10"/>
    <property type="match status" value="1"/>
</dbReference>
<feature type="domain" description="HTH tetR-type" evidence="4">
    <location>
        <begin position="5"/>
        <end position="65"/>
    </location>
</feature>
<feature type="DNA-binding region" description="H-T-H motif" evidence="3">
    <location>
        <begin position="28"/>
        <end position="47"/>
    </location>
</feature>
<dbReference type="EMBL" id="NKHG01000062">
    <property type="protein sequence ID" value="PCK21302.1"/>
    <property type="molecule type" value="Genomic_DNA"/>
</dbReference>
<dbReference type="PROSITE" id="PS50977">
    <property type="entry name" value="HTH_TETR_2"/>
    <property type="match status" value="1"/>
</dbReference>
<dbReference type="AlphaFoldDB" id="A0A2A5IW27"/>
<accession>A0A2A5IW27</accession>
<dbReference type="GO" id="GO:0003677">
    <property type="term" value="F:DNA binding"/>
    <property type="evidence" value="ECO:0007669"/>
    <property type="project" value="UniProtKB-UniRule"/>
</dbReference>
<dbReference type="Gene3D" id="1.10.357.10">
    <property type="entry name" value="Tetracycline Repressor, domain 2"/>
    <property type="match status" value="1"/>
</dbReference>
<dbReference type="InterPro" id="IPR009057">
    <property type="entry name" value="Homeodomain-like_sf"/>
</dbReference>
<evidence type="ECO:0000256" key="1">
    <source>
        <dbReference type="ARBA" id="ARBA00022491"/>
    </source>
</evidence>
<dbReference type="Proteomes" id="UP000228754">
    <property type="component" value="Unassembled WGS sequence"/>
</dbReference>
<evidence type="ECO:0000313" key="6">
    <source>
        <dbReference type="Proteomes" id="UP000228754"/>
    </source>
</evidence>
<dbReference type="SUPFAM" id="SSF46689">
    <property type="entry name" value="Homeodomain-like"/>
    <property type="match status" value="1"/>
</dbReference>
<protein>
    <submittedName>
        <fullName evidence="5">TetR family transcriptional regulator</fullName>
    </submittedName>
</protein>
<name>A0A2A5IW27_BACPU</name>